<gene>
    <name evidence="1" type="ORF">E2C01_029067</name>
</gene>
<accession>A0A5B7EME5</accession>
<keyword evidence="2" id="KW-1185">Reference proteome</keyword>
<name>A0A5B7EME5_PORTR</name>
<organism evidence="1 2">
    <name type="scientific">Portunus trituberculatus</name>
    <name type="common">Swimming crab</name>
    <name type="synonym">Neptunus trituberculatus</name>
    <dbReference type="NCBI Taxonomy" id="210409"/>
    <lineage>
        <taxon>Eukaryota</taxon>
        <taxon>Metazoa</taxon>
        <taxon>Ecdysozoa</taxon>
        <taxon>Arthropoda</taxon>
        <taxon>Crustacea</taxon>
        <taxon>Multicrustacea</taxon>
        <taxon>Malacostraca</taxon>
        <taxon>Eumalacostraca</taxon>
        <taxon>Eucarida</taxon>
        <taxon>Decapoda</taxon>
        <taxon>Pleocyemata</taxon>
        <taxon>Brachyura</taxon>
        <taxon>Eubrachyura</taxon>
        <taxon>Portunoidea</taxon>
        <taxon>Portunidae</taxon>
        <taxon>Portuninae</taxon>
        <taxon>Portunus</taxon>
    </lineage>
</organism>
<dbReference type="Proteomes" id="UP000324222">
    <property type="component" value="Unassembled WGS sequence"/>
</dbReference>
<comment type="caution">
    <text evidence="1">The sequence shown here is derived from an EMBL/GenBank/DDBJ whole genome shotgun (WGS) entry which is preliminary data.</text>
</comment>
<sequence>MFPCSNLHFQPRVQKHRLKKKQDSIVELRKSTSSGCVRVTLEVVEEAPNPLVCGGKTVCSPCCTRALA</sequence>
<proteinExistence type="predicted"/>
<dbReference type="EMBL" id="VSRR010003317">
    <property type="protein sequence ID" value="MPC35641.1"/>
    <property type="molecule type" value="Genomic_DNA"/>
</dbReference>
<reference evidence="1 2" key="1">
    <citation type="submission" date="2019-05" db="EMBL/GenBank/DDBJ databases">
        <title>Another draft genome of Portunus trituberculatus and its Hox gene families provides insights of decapod evolution.</title>
        <authorList>
            <person name="Jeong J.-H."/>
            <person name="Song I."/>
            <person name="Kim S."/>
            <person name="Choi T."/>
            <person name="Kim D."/>
            <person name="Ryu S."/>
            <person name="Kim W."/>
        </authorList>
    </citation>
    <scope>NUCLEOTIDE SEQUENCE [LARGE SCALE GENOMIC DNA]</scope>
    <source>
        <tissue evidence="1">Muscle</tissue>
    </source>
</reference>
<protein>
    <submittedName>
        <fullName evidence="1">Uncharacterized protein</fullName>
    </submittedName>
</protein>
<evidence type="ECO:0000313" key="1">
    <source>
        <dbReference type="EMBL" id="MPC35641.1"/>
    </source>
</evidence>
<evidence type="ECO:0000313" key="2">
    <source>
        <dbReference type="Proteomes" id="UP000324222"/>
    </source>
</evidence>
<dbReference type="AlphaFoldDB" id="A0A5B7EME5"/>